<evidence type="ECO:0000313" key="1">
    <source>
        <dbReference type="EMBL" id="CAB4568494.1"/>
    </source>
</evidence>
<gene>
    <name evidence="1" type="ORF">UFOPK1650_00580</name>
</gene>
<name>A0A6J6DZA7_9ZZZZ</name>
<protein>
    <submittedName>
        <fullName evidence="1">Unannotated protein</fullName>
    </submittedName>
</protein>
<reference evidence="1" key="1">
    <citation type="submission" date="2020-05" db="EMBL/GenBank/DDBJ databases">
        <authorList>
            <person name="Chiriac C."/>
            <person name="Salcher M."/>
            <person name="Ghai R."/>
            <person name="Kavagutti S V."/>
        </authorList>
    </citation>
    <scope>NUCLEOTIDE SEQUENCE</scope>
</reference>
<dbReference type="AlphaFoldDB" id="A0A6J6DZA7"/>
<dbReference type="EMBL" id="CAEZTJ010000069">
    <property type="protein sequence ID" value="CAB4568494.1"/>
    <property type="molecule type" value="Genomic_DNA"/>
</dbReference>
<proteinExistence type="predicted"/>
<sequence length="87" mass="9847">MRRNGQCVLGASAICDGMEIILRKAQSMLTLMRETESHLRREVAFSVEGEDLRERDRVNTADLFMAPAEQLLNRDPTCDQIQVALDP</sequence>
<organism evidence="1">
    <name type="scientific">freshwater metagenome</name>
    <dbReference type="NCBI Taxonomy" id="449393"/>
    <lineage>
        <taxon>unclassified sequences</taxon>
        <taxon>metagenomes</taxon>
        <taxon>ecological metagenomes</taxon>
    </lineage>
</organism>
<accession>A0A6J6DZA7</accession>